<evidence type="ECO:0000256" key="1">
    <source>
        <dbReference type="SAM" id="MobiDB-lite"/>
    </source>
</evidence>
<protein>
    <submittedName>
        <fullName evidence="2">Uncharacterized protein</fullName>
    </submittedName>
</protein>
<evidence type="ECO:0000313" key="2">
    <source>
        <dbReference type="EMBL" id="PMS16494.1"/>
    </source>
</evidence>
<keyword evidence="3" id="KW-1185">Reference proteome</keyword>
<feature type="region of interest" description="Disordered" evidence="1">
    <location>
        <begin position="60"/>
        <end position="95"/>
    </location>
</feature>
<accession>A0A2N7VH65</accession>
<dbReference type="EMBL" id="PNYA01000024">
    <property type="protein sequence ID" value="PMS16494.1"/>
    <property type="molecule type" value="Genomic_DNA"/>
</dbReference>
<proteinExistence type="predicted"/>
<comment type="caution">
    <text evidence="2">The sequence shown here is derived from an EMBL/GenBank/DDBJ whole genome shotgun (WGS) entry which is preliminary data.</text>
</comment>
<organism evidence="2 3">
    <name type="scientific">Trinickia dabaoshanensis</name>
    <dbReference type="NCBI Taxonomy" id="564714"/>
    <lineage>
        <taxon>Bacteria</taxon>
        <taxon>Pseudomonadati</taxon>
        <taxon>Pseudomonadota</taxon>
        <taxon>Betaproteobacteria</taxon>
        <taxon>Burkholderiales</taxon>
        <taxon>Burkholderiaceae</taxon>
        <taxon>Trinickia</taxon>
    </lineage>
</organism>
<evidence type="ECO:0000313" key="3">
    <source>
        <dbReference type="Proteomes" id="UP000235616"/>
    </source>
</evidence>
<dbReference type="AlphaFoldDB" id="A0A2N7VH65"/>
<name>A0A2N7VH65_9BURK</name>
<reference evidence="2 3" key="1">
    <citation type="submission" date="2018-01" db="EMBL/GenBank/DDBJ databases">
        <title>Whole genome analyses suggest that Burkholderia sensu lato contains two further novel genera in the rhizoxinica-symbiotica group Mycetohabitans gen. nov., and Trinickia gen. nov.: implications for the evolution of diazotrophy and nodulation in the Burkholderiaceae.</title>
        <authorList>
            <person name="Estrada-de los Santos P."/>
            <person name="Palmer M."/>
            <person name="Chavez-Ramirez B."/>
            <person name="Beukes C."/>
            <person name="Steenkamp E.T."/>
            <person name="Hirsch A.M."/>
            <person name="Manyaka P."/>
            <person name="Maluk M."/>
            <person name="Lafos M."/>
            <person name="Crook M."/>
            <person name="Gross E."/>
            <person name="Simon M.F."/>
            <person name="Bueno dos Reis Junior F."/>
            <person name="Poole P.S."/>
            <person name="Venter S.N."/>
            <person name="James E.K."/>
        </authorList>
    </citation>
    <scope>NUCLEOTIDE SEQUENCE [LARGE SCALE GENOMIC DNA]</scope>
    <source>
        <strain evidence="2 3">GIMN1.004</strain>
    </source>
</reference>
<gene>
    <name evidence="2" type="ORF">C0Z18_23305</name>
</gene>
<sequence length="109" mass="12035">MIATRPRTANCCASTQVAALGDKPARIDRATRRIDSADLVRVPRKVSTIDTLRVARRFGSRGTNDNVTRYRRRKPPSRSRYPPSAPKRGAHVPIDENLAARASNAVLPC</sequence>
<dbReference type="Proteomes" id="UP000235616">
    <property type="component" value="Unassembled WGS sequence"/>
</dbReference>